<dbReference type="PANTHER" id="PTHR24567">
    <property type="entry name" value="CRP FAMILY TRANSCRIPTIONAL REGULATORY PROTEIN"/>
    <property type="match status" value="1"/>
</dbReference>
<dbReference type="SUPFAM" id="SSF46785">
    <property type="entry name" value="Winged helix' DNA-binding domain"/>
    <property type="match status" value="1"/>
</dbReference>
<dbReference type="Gene3D" id="2.60.120.10">
    <property type="entry name" value="Jelly Rolls"/>
    <property type="match status" value="1"/>
</dbReference>
<dbReference type="PANTHER" id="PTHR24567:SF58">
    <property type="entry name" value="CYCLIC AMP-BINDING REGULATORY PROTEIN"/>
    <property type="match status" value="1"/>
</dbReference>
<organism evidence="6 7">
    <name type="scientific">Bacteroides faecichinchillae</name>
    <dbReference type="NCBI Taxonomy" id="871325"/>
    <lineage>
        <taxon>Bacteria</taxon>
        <taxon>Pseudomonadati</taxon>
        <taxon>Bacteroidota</taxon>
        <taxon>Bacteroidia</taxon>
        <taxon>Bacteroidales</taxon>
        <taxon>Bacteroidaceae</taxon>
        <taxon>Bacteroides</taxon>
    </lineage>
</organism>
<evidence type="ECO:0000256" key="1">
    <source>
        <dbReference type="ARBA" id="ARBA00023015"/>
    </source>
</evidence>
<dbReference type="CDD" id="cd00038">
    <property type="entry name" value="CAP_ED"/>
    <property type="match status" value="1"/>
</dbReference>
<dbReference type="Pfam" id="PF00027">
    <property type="entry name" value="cNMP_binding"/>
    <property type="match status" value="1"/>
</dbReference>
<dbReference type="InterPro" id="IPR018490">
    <property type="entry name" value="cNMP-bd_dom_sf"/>
</dbReference>
<dbReference type="STRING" id="871325.SAMN05444349_10994"/>
<feature type="domain" description="Cyclic nucleotide-binding" evidence="4">
    <location>
        <begin position="61"/>
        <end position="167"/>
    </location>
</feature>
<evidence type="ECO:0000259" key="4">
    <source>
        <dbReference type="PROSITE" id="PS50042"/>
    </source>
</evidence>
<dbReference type="PROSITE" id="PS51063">
    <property type="entry name" value="HTH_CRP_2"/>
    <property type="match status" value="1"/>
</dbReference>
<feature type="domain" description="HTH crp-type" evidence="5">
    <location>
        <begin position="198"/>
        <end position="265"/>
    </location>
</feature>
<dbReference type="SUPFAM" id="SSF51206">
    <property type="entry name" value="cAMP-binding domain-like"/>
    <property type="match status" value="1"/>
</dbReference>
<dbReference type="InterPro" id="IPR000595">
    <property type="entry name" value="cNMP-bd_dom"/>
</dbReference>
<evidence type="ECO:0000256" key="2">
    <source>
        <dbReference type="ARBA" id="ARBA00023125"/>
    </source>
</evidence>
<dbReference type="GO" id="GO:0003677">
    <property type="term" value="F:DNA binding"/>
    <property type="evidence" value="ECO:0007669"/>
    <property type="project" value="UniProtKB-KW"/>
</dbReference>
<reference evidence="6 7" key="1">
    <citation type="submission" date="2016-11" db="EMBL/GenBank/DDBJ databases">
        <authorList>
            <person name="Jaros S."/>
            <person name="Januszkiewicz K."/>
            <person name="Wedrychowicz H."/>
        </authorList>
    </citation>
    <scope>NUCLEOTIDE SEQUENCE [LARGE SCALE GENOMIC DNA]</scope>
    <source>
        <strain evidence="6 7">DSM 26883</strain>
    </source>
</reference>
<evidence type="ECO:0000313" key="6">
    <source>
        <dbReference type="EMBL" id="SHE99954.1"/>
    </source>
</evidence>
<keyword evidence="6" id="KW-0418">Kinase</keyword>
<dbReference type="InterPro" id="IPR050397">
    <property type="entry name" value="Env_Response_Regulators"/>
</dbReference>
<dbReference type="Proteomes" id="UP000184436">
    <property type="component" value="Unassembled WGS sequence"/>
</dbReference>
<dbReference type="GO" id="GO:0003700">
    <property type="term" value="F:DNA-binding transcription factor activity"/>
    <property type="evidence" value="ECO:0007669"/>
    <property type="project" value="TreeGrafter"/>
</dbReference>
<dbReference type="AlphaFoldDB" id="A0A1M4Y287"/>
<accession>A0A1M4Y287</accession>
<dbReference type="GO" id="GO:0005829">
    <property type="term" value="C:cytosol"/>
    <property type="evidence" value="ECO:0007669"/>
    <property type="project" value="TreeGrafter"/>
</dbReference>
<keyword evidence="6" id="KW-0808">Transferase</keyword>
<evidence type="ECO:0000313" key="7">
    <source>
        <dbReference type="Proteomes" id="UP000184436"/>
    </source>
</evidence>
<dbReference type="InterPro" id="IPR014710">
    <property type="entry name" value="RmlC-like_jellyroll"/>
</dbReference>
<dbReference type="InterPro" id="IPR036390">
    <property type="entry name" value="WH_DNA-bd_sf"/>
</dbReference>
<keyword evidence="1" id="KW-0805">Transcription regulation</keyword>
<evidence type="ECO:0000259" key="5">
    <source>
        <dbReference type="PROSITE" id="PS51063"/>
    </source>
</evidence>
<dbReference type="GO" id="GO:0016301">
    <property type="term" value="F:kinase activity"/>
    <property type="evidence" value="ECO:0007669"/>
    <property type="project" value="UniProtKB-KW"/>
</dbReference>
<dbReference type="InterPro" id="IPR012318">
    <property type="entry name" value="HTH_CRP"/>
</dbReference>
<proteinExistence type="predicted"/>
<gene>
    <name evidence="6" type="ORF">SAMN05444349_10994</name>
</gene>
<evidence type="ECO:0000256" key="3">
    <source>
        <dbReference type="ARBA" id="ARBA00023163"/>
    </source>
</evidence>
<dbReference type="PROSITE" id="PS50042">
    <property type="entry name" value="CNMP_BINDING_3"/>
    <property type="match status" value="1"/>
</dbReference>
<name>A0A1M4Y287_9BACE</name>
<dbReference type="Pfam" id="PF13545">
    <property type="entry name" value="HTH_Crp_2"/>
    <property type="match status" value="1"/>
</dbReference>
<dbReference type="SMART" id="SM00419">
    <property type="entry name" value="HTH_CRP"/>
    <property type="match status" value="1"/>
</dbReference>
<dbReference type="EMBL" id="FQVD01000009">
    <property type="protein sequence ID" value="SHE99954.1"/>
    <property type="molecule type" value="Genomic_DNA"/>
</dbReference>
<keyword evidence="2" id="KW-0238">DNA-binding</keyword>
<keyword evidence="7" id="KW-1185">Reference proteome</keyword>
<protein>
    <submittedName>
        <fullName evidence="6">cAMP-binding domain of CRP or a regulatory subunit of cAMP-dependent protein kinases</fullName>
    </submittedName>
</protein>
<keyword evidence="3" id="KW-0804">Transcription</keyword>
<sequence length="271" mass="31399">MKKGILNSQTHQQAPNKQQKEEKFFRAIYNFYLCPITQYHKTMRKIPLSDSHKEKLFKIPLFQELPLNIKHSLLDKLEFVVYEADKKEIVVMQGTPCNKLFVLLEGKLRTDIIDGLGNEVMIEYIIAPRTFATPHLFNSNNTLPATFTAIENSVVLMATKESTFKVISQDPQVLHNFLCIAGNCNICTVSRLKPLSRKTVRERFIVYLFEHKKKDSLIVNIMHTQSQLAEYLNVTRPALSKEINKMIKEQLITMEGKRIEILNQTALEKYI</sequence>